<organism evidence="1 2">
    <name type="scientific">Nitrospira japonica</name>
    <dbReference type="NCBI Taxonomy" id="1325564"/>
    <lineage>
        <taxon>Bacteria</taxon>
        <taxon>Pseudomonadati</taxon>
        <taxon>Nitrospirota</taxon>
        <taxon>Nitrospiria</taxon>
        <taxon>Nitrospirales</taxon>
        <taxon>Nitrospiraceae</taxon>
        <taxon>Nitrospira</taxon>
    </lineage>
</organism>
<proteinExistence type="predicted"/>
<accession>A0A1W1I3N8</accession>
<protein>
    <submittedName>
        <fullName evidence="1">Uncharacterized protein</fullName>
    </submittedName>
</protein>
<evidence type="ECO:0000313" key="1">
    <source>
        <dbReference type="EMBL" id="SLM47618.1"/>
    </source>
</evidence>
<keyword evidence="2" id="KW-1185">Reference proteome</keyword>
<dbReference type="EMBL" id="LT828648">
    <property type="protein sequence ID" value="SLM47618.1"/>
    <property type="molecule type" value="Genomic_DNA"/>
</dbReference>
<gene>
    <name evidence="1" type="ORF">NSJP_1446</name>
</gene>
<dbReference type="AlphaFoldDB" id="A0A1W1I3N8"/>
<name>A0A1W1I3N8_9BACT</name>
<reference evidence="1 2" key="1">
    <citation type="submission" date="2017-03" db="EMBL/GenBank/DDBJ databases">
        <authorList>
            <person name="Afonso C.L."/>
            <person name="Miller P.J."/>
            <person name="Scott M.A."/>
            <person name="Spackman E."/>
            <person name="Goraichik I."/>
            <person name="Dimitrov K.M."/>
            <person name="Suarez D.L."/>
            <person name="Swayne D.E."/>
        </authorList>
    </citation>
    <scope>NUCLEOTIDE SEQUENCE [LARGE SCALE GENOMIC DNA]</scope>
    <source>
        <strain evidence="1">Genome sequencing of Nitrospira japonica strain NJ11</strain>
    </source>
</reference>
<dbReference type="Proteomes" id="UP000192042">
    <property type="component" value="Chromosome I"/>
</dbReference>
<evidence type="ECO:0000313" key="2">
    <source>
        <dbReference type="Proteomes" id="UP000192042"/>
    </source>
</evidence>
<dbReference type="STRING" id="1325564.NSJP_1446"/>
<dbReference type="KEGG" id="nja:NSJP_1446"/>
<sequence>MGGRTSKGGLLVEESSAAALTLVRSIPIARMPLRGAAKRNEEGFTPLAGRAHFRKEVGSSVILSPLIAPRAPPSFFFVVTLVKCANIRTSQQAFMKLQSI</sequence>